<keyword evidence="4" id="KW-0547">Nucleotide-binding</keyword>
<dbReference type="Gene3D" id="3.30.565.60">
    <property type="match status" value="1"/>
</dbReference>
<dbReference type="Gene3D" id="1.10.10.2340">
    <property type="match status" value="1"/>
</dbReference>
<dbReference type="Pfam" id="PF22168">
    <property type="entry name" value="DIP2311-like_C"/>
    <property type="match status" value="1"/>
</dbReference>
<reference evidence="4 5" key="1">
    <citation type="submission" date="2023-07" db="EMBL/GenBank/DDBJ databases">
        <title>Sequencing the genomes of 1000 actinobacteria strains.</title>
        <authorList>
            <person name="Klenk H.-P."/>
        </authorList>
    </citation>
    <scope>NUCLEOTIDE SEQUENCE [LARGE SCALE GENOMIC DNA]</scope>
    <source>
        <strain evidence="4 5">DSM 44508</strain>
    </source>
</reference>
<gene>
    <name evidence="4" type="ORF">J2S37_000725</name>
</gene>
<dbReference type="PANTHER" id="PTHR30595:SF6">
    <property type="entry name" value="SCHLAFEN ALBA-2 DOMAIN-CONTAINING PROTEIN"/>
    <property type="match status" value="1"/>
</dbReference>
<dbReference type="InterPro" id="IPR038461">
    <property type="entry name" value="Schlafen_AlbA_2_dom_sf"/>
</dbReference>
<dbReference type="Gene3D" id="1.10.10.10">
    <property type="entry name" value="Winged helix-like DNA-binding domain superfamily/Winged helix DNA-binding domain"/>
    <property type="match status" value="1"/>
</dbReference>
<proteinExistence type="predicted"/>
<feature type="domain" description="DUF5635" evidence="2">
    <location>
        <begin position="413"/>
        <end position="493"/>
    </location>
</feature>
<keyword evidence="5" id="KW-1185">Reference proteome</keyword>
<dbReference type="GO" id="GO:0016787">
    <property type="term" value="F:hydrolase activity"/>
    <property type="evidence" value="ECO:0007669"/>
    <property type="project" value="UniProtKB-KW"/>
</dbReference>
<evidence type="ECO:0000313" key="5">
    <source>
        <dbReference type="Proteomes" id="UP001183619"/>
    </source>
</evidence>
<dbReference type="GO" id="GO:0003678">
    <property type="term" value="F:DNA helicase activity"/>
    <property type="evidence" value="ECO:0007669"/>
    <property type="project" value="UniProtKB-EC"/>
</dbReference>
<dbReference type="RefSeq" id="WP_277104427.1">
    <property type="nucleotide sequence ID" value="NZ_BAAAJS010000006.1"/>
</dbReference>
<dbReference type="EMBL" id="JAVDYF010000001">
    <property type="protein sequence ID" value="MDR7354187.1"/>
    <property type="molecule type" value="Genomic_DNA"/>
</dbReference>
<dbReference type="Pfam" id="PF13749">
    <property type="entry name" value="HATPase_c_4"/>
    <property type="match status" value="1"/>
</dbReference>
<dbReference type="InterPro" id="IPR007421">
    <property type="entry name" value="Schlafen_AlbA_2_dom"/>
</dbReference>
<name>A0ABU2B6E7_9CORY</name>
<dbReference type="InterPro" id="IPR036388">
    <property type="entry name" value="WH-like_DNA-bd_sf"/>
</dbReference>
<feature type="domain" description="Transcriptional regulator DIP2311-like C-terminal" evidence="3">
    <location>
        <begin position="513"/>
        <end position="572"/>
    </location>
</feature>
<keyword evidence="4" id="KW-0067">ATP-binding</keyword>
<organism evidence="4 5">
    <name type="scientific">Corynebacterium felinum</name>
    <dbReference type="NCBI Taxonomy" id="131318"/>
    <lineage>
        <taxon>Bacteria</taxon>
        <taxon>Bacillati</taxon>
        <taxon>Actinomycetota</taxon>
        <taxon>Actinomycetes</taxon>
        <taxon>Mycobacteriales</taxon>
        <taxon>Corynebacteriaceae</taxon>
        <taxon>Corynebacterium</taxon>
    </lineage>
</organism>
<evidence type="ECO:0000259" key="2">
    <source>
        <dbReference type="Pfam" id="PF18685"/>
    </source>
</evidence>
<dbReference type="Gene3D" id="6.10.10.130">
    <property type="match status" value="1"/>
</dbReference>
<dbReference type="Gene3D" id="3.30.950.30">
    <property type="entry name" value="Schlafen, AAA domain"/>
    <property type="match status" value="1"/>
</dbReference>
<dbReference type="Pfam" id="PF04326">
    <property type="entry name" value="SLFN_AlbA_2"/>
    <property type="match status" value="1"/>
</dbReference>
<evidence type="ECO:0000313" key="4">
    <source>
        <dbReference type="EMBL" id="MDR7354187.1"/>
    </source>
</evidence>
<dbReference type="EC" id="3.6.4.12" evidence="4"/>
<evidence type="ECO:0000259" key="3">
    <source>
        <dbReference type="Pfam" id="PF22168"/>
    </source>
</evidence>
<feature type="domain" description="Schlafen AlbA-2" evidence="1">
    <location>
        <begin position="35"/>
        <end position="158"/>
    </location>
</feature>
<dbReference type="Pfam" id="PF18685">
    <property type="entry name" value="DUF5635"/>
    <property type="match status" value="1"/>
</dbReference>
<evidence type="ECO:0000259" key="1">
    <source>
        <dbReference type="Pfam" id="PF04326"/>
    </source>
</evidence>
<dbReference type="InterPro" id="IPR054760">
    <property type="entry name" value="DIP2311-like_C"/>
</dbReference>
<protein>
    <submittedName>
        <fullName evidence="4">ATP-dependent DNA helicase RecG</fullName>
        <ecNumber evidence="4">3.6.4.12</ecNumber>
    </submittedName>
</protein>
<comment type="caution">
    <text evidence="4">The sequence shown here is derived from an EMBL/GenBank/DDBJ whole genome shotgun (WGS) entry which is preliminary data.</text>
</comment>
<dbReference type="Proteomes" id="UP001183619">
    <property type="component" value="Unassembled WGS sequence"/>
</dbReference>
<sequence>MNSFIDPMSHRVNLEKQVKQIIESAADGCLKKIDETASIDFKEEAGRRDGKEIRPGVEQNPEAATQLAWEVACMANSPGGGVLVVGVGDKNGELIGTALNVDWLRQQIDSRIHCAPYIEEHKVLGVRILVIYVAEAPAPVPGQGGALRWRVGDQCKPVDPAEWWEAQRKRRNLDEMAQLTPATVQDVPTSAMNVLRDLGIDYEGEPVESFLLRHGACTIDGVLTGAGKLLFCPVGWSVLELTICDVVGGSVLKRITANPHKSCLEQLAEILAALEVVNVNSTIQADLVHKFIPLIPTVALREAILNGLIHRDWLQKQPTEVRWISADSRLEVRSPGGFPSGITPNNVLSKRKHRYPALADVYRSLGMVEKQGFGVDRMYQSMIVVGHRPPIIEQLPNLSVETILIGGRPNPVVMAVMQQLLPRVRQEDYRIAIFMHGLFYQAFLSTEQLAQLLQDTYEMALHTIHIACETVFHEQPIVEKLHNAWVLGRPVREYLLKNSDRNAVFPLVPYLTTDAAVLIQTALSWIEQFGSITTGTLEKLCGVSSNTARLALASAVEHGLMVCVGKGRATRFEKVKEK</sequence>
<dbReference type="InterPro" id="IPR038475">
    <property type="entry name" value="RecG_C_sf"/>
</dbReference>
<keyword evidence="4" id="KW-0378">Hydrolase</keyword>
<dbReference type="PANTHER" id="PTHR30595">
    <property type="entry name" value="GLPR-RELATED TRANSCRIPTIONAL REPRESSOR"/>
    <property type="match status" value="1"/>
</dbReference>
<dbReference type="InterPro" id="IPR040728">
    <property type="entry name" value="DUF5635"/>
</dbReference>
<keyword evidence="4" id="KW-0347">Helicase</keyword>
<accession>A0ABU2B6E7</accession>